<feature type="domain" description="Creatinase N-terminal" evidence="5">
    <location>
        <begin position="7"/>
        <end position="141"/>
    </location>
</feature>
<dbReference type="Gene3D" id="3.90.230.10">
    <property type="entry name" value="Creatinase/methionine aminopeptidase superfamily"/>
    <property type="match status" value="1"/>
</dbReference>
<dbReference type="SUPFAM" id="SSF53092">
    <property type="entry name" value="Creatinase/prolidase N-terminal domain"/>
    <property type="match status" value="1"/>
</dbReference>
<dbReference type="CDD" id="cd01092">
    <property type="entry name" value="APP-like"/>
    <property type="match status" value="1"/>
</dbReference>
<keyword evidence="3" id="KW-0464">Manganese</keyword>
<dbReference type="Pfam" id="PF01321">
    <property type="entry name" value="Creatinase_N"/>
    <property type="match status" value="1"/>
</dbReference>
<protein>
    <submittedName>
        <fullName evidence="6">Xaa-Pro dipeptidase</fullName>
    </submittedName>
</protein>
<evidence type="ECO:0000256" key="3">
    <source>
        <dbReference type="ARBA" id="ARBA00023211"/>
    </source>
</evidence>
<comment type="similarity">
    <text evidence="2">Belongs to the peptidase M24B family.</text>
</comment>
<dbReference type="Gene3D" id="3.40.350.10">
    <property type="entry name" value="Creatinase/prolidase N-terminal domain"/>
    <property type="match status" value="1"/>
</dbReference>
<dbReference type="InterPro" id="IPR000587">
    <property type="entry name" value="Creatinase_N"/>
</dbReference>
<accession>A0A0R1SJJ4</accession>
<proteinExistence type="inferred from homology"/>
<dbReference type="InterPro" id="IPR050659">
    <property type="entry name" value="Peptidase_M24B"/>
</dbReference>
<dbReference type="PATRIC" id="fig|1423739.3.peg.2260"/>
<feature type="domain" description="Peptidase M24" evidence="4">
    <location>
        <begin position="148"/>
        <end position="351"/>
    </location>
</feature>
<evidence type="ECO:0000256" key="2">
    <source>
        <dbReference type="ARBA" id="ARBA00008766"/>
    </source>
</evidence>
<dbReference type="InterPro" id="IPR036005">
    <property type="entry name" value="Creatinase/aminopeptidase-like"/>
</dbReference>
<dbReference type="Proteomes" id="UP000052013">
    <property type="component" value="Unassembled WGS sequence"/>
</dbReference>
<sequence length="369" mass="41193">MLIVSKIEKVQRWLADNGQDIALISNPKTIQYLTTFYSDPHERVLMLIVFKNKEPFMFAPALETEAIKDSGWTSPVYGYLDHENPWKIIADQVHARNTAEDQIAIEKDALTIDRLELIQKCFPTSHFSADLTPLINNMRVIKTSDEIEKLKIAGKWDDFALKSGIEAVKVGRTENQVAAELQYALMKNGIMELSFPSLVQSAAHAAEPHGATSNKKIENNKLVLFDLGTVWDGYISDASRTIAVGKPDQKSLDIYHVCLEAQLTAQAAAKPGITAEELDKVARDVITKAGYGDYFIHRLGHGMGMSEHEFPSIMEGNKMQLQPGMCFSIEPGIYIPNVAGVRIEDCVYITENGCEPFTHMTKELQYVEG</sequence>
<evidence type="ECO:0000313" key="7">
    <source>
        <dbReference type="Proteomes" id="UP000052013"/>
    </source>
</evidence>
<evidence type="ECO:0000313" key="6">
    <source>
        <dbReference type="EMBL" id="KRL68953.1"/>
    </source>
</evidence>
<name>A0A0R1SJJ4_9LACO</name>
<evidence type="ECO:0000256" key="1">
    <source>
        <dbReference type="ARBA" id="ARBA00001936"/>
    </source>
</evidence>
<dbReference type="InterPro" id="IPR029149">
    <property type="entry name" value="Creatin/AminoP/Spt16_N"/>
</dbReference>
<organism evidence="6 7">
    <name type="scientific">Lentilactobacillus diolivorans DSM 14421</name>
    <dbReference type="NCBI Taxonomy" id="1423739"/>
    <lineage>
        <taxon>Bacteria</taxon>
        <taxon>Bacillati</taxon>
        <taxon>Bacillota</taxon>
        <taxon>Bacilli</taxon>
        <taxon>Lactobacillales</taxon>
        <taxon>Lactobacillaceae</taxon>
        <taxon>Lentilactobacillus</taxon>
    </lineage>
</organism>
<evidence type="ECO:0000259" key="4">
    <source>
        <dbReference type="Pfam" id="PF00557"/>
    </source>
</evidence>
<dbReference type="AlphaFoldDB" id="A0A0R1SJJ4"/>
<dbReference type="SUPFAM" id="SSF55920">
    <property type="entry name" value="Creatinase/aminopeptidase"/>
    <property type="match status" value="1"/>
</dbReference>
<comment type="cofactor">
    <cofactor evidence="1">
        <name>Mn(2+)</name>
        <dbReference type="ChEBI" id="CHEBI:29035"/>
    </cofactor>
</comment>
<dbReference type="STRING" id="1423739.FC85_GL002171"/>
<dbReference type="Pfam" id="PF00557">
    <property type="entry name" value="Peptidase_M24"/>
    <property type="match status" value="1"/>
</dbReference>
<dbReference type="EMBL" id="AZEY01000020">
    <property type="protein sequence ID" value="KRL68953.1"/>
    <property type="molecule type" value="Genomic_DNA"/>
</dbReference>
<evidence type="ECO:0000259" key="5">
    <source>
        <dbReference type="Pfam" id="PF01321"/>
    </source>
</evidence>
<dbReference type="PANTHER" id="PTHR46112">
    <property type="entry name" value="AMINOPEPTIDASE"/>
    <property type="match status" value="1"/>
</dbReference>
<dbReference type="InterPro" id="IPR000994">
    <property type="entry name" value="Pept_M24"/>
</dbReference>
<reference evidence="6 7" key="1">
    <citation type="journal article" date="2015" name="Genome Announc.">
        <title>Expanding the biotechnology potential of lactobacilli through comparative genomics of 213 strains and associated genera.</title>
        <authorList>
            <person name="Sun Z."/>
            <person name="Harris H.M."/>
            <person name="McCann A."/>
            <person name="Guo C."/>
            <person name="Argimon S."/>
            <person name="Zhang W."/>
            <person name="Yang X."/>
            <person name="Jeffery I.B."/>
            <person name="Cooney J.C."/>
            <person name="Kagawa T.F."/>
            <person name="Liu W."/>
            <person name="Song Y."/>
            <person name="Salvetti E."/>
            <person name="Wrobel A."/>
            <person name="Rasinkangas P."/>
            <person name="Parkhill J."/>
            <person name="Rea M.C."/>
            <person name="O'Sullivan O."/>
            <person name="Ritari J."/>
            <person name="Douillard F.P."/>
            <person name="Paul Ross R."/>
            <person name="Yang R."/>
            <person name="Briner A.E."/>
            <person name="Felis G.E."/>
            <person name="de Vos W.M."/>
            <person name="Barrangou R."/>
            <person name="Klaenhammer T.R."/>
            <person name="Caufield P.W."/>
            <person name="Cui Y."/>
            <person name="Zhang H."/>
            <person name="O'Toole P.W."/>
        </authorList>
    </citation>
    <scope>NUCLEOTIDE SEQUENCE [LARGE SCALE GENOMIC DNA]</scope>
    <source>
        <strain evidence="6 7">DSM 14421</strain>
    </source>
</reference>
<dbReference type="PANTHER" id="PTHR46112:SF10">
    <property type="entry name" value="DIPEPTIDASE YKVY-RELATED"/>
    <property type="match status" value="1"/>
</dbReference>
<gene>
    <name evidence="6" type="ORF">FC85_GL002171</name>
</gene>
<comment type="caution">
    <text evidence="6">The sequence shown here is derived from an EMBL/GenBank/DDBJ whole genome shotgun (WGS) entry which is preliminary data.</text>
</comment>